<evidence type="ECO:0000256" key="1">
    <source>
        <dbReference type="SAM" id="Phobius"/>
    </source>
</evidence>
<evidence type="ECO:0000313" key="2">
    <source>
        <dbReference type="EMBL" id="MET3558929.1"/>
    </source>
</evidence>
<dbReference type="InterPro" id="IPR006938">
    <property type="entry name" value="DUF624"/>
</dbReference>
<feature type="transmembrane region" description="Helical" evidence="1">
    <location>
        <begin position="187"/>
        <end position="210"/>
    </location>
</feature>
<keyword evidence="1" id="KW-0812">Transmembrane</keyword>
<dbReference type="RefSeq" id="WP_354366038.1">
    <property type="nucleotide sequence ID" value="NZ_JBEPLO010000027.1"/>
</dbReference>
<accession>A0ABV2FK07</accession>
<dbReference type="Proteomes" id="UP001549122">
    <property type="component" value="Unassembled WGS sequence"/>
</dbReference>
<protein>
    <submittedName>
        <fullName evidence="2">Membrane protein YesL</fullName>
    </submittedName>
</protein>
<evidence type="ECO:0000313" key="3">
    <source>
        <dbReference type="Proteomes" id="UP001549122"/>
    </source>
</evidence>
<organism evidence="2 3">
    <name type="scientific">Streptococcus rupicaprae</name>
    <dbReference type="NCBI Taxonomy" id="759619"/>
    <lineage>
        <taxon>Bacteria</taxon>
        <taxon>Bacillati</taxon>
        <taxon>Bacillota</taxon>
        <taxon>Bacilli</taxon>
        <taxon>Lactobacillales</taxon>
        <taxon>Streptococcaceae</taxon>
        <taxon>Streptococcus</taxon>
    </lineage>
</organism>
<proteinExistence type="predicted"/>
<dbReference type="Pfam" id="PF04854">
    <property type="entry name" value="DUF624"/>
    <property type="match status" value="1"/>
</dbReference>
<feature type="transmembrane region" description="Helical" evidence="1">
    <location>
        <begin position="158"/>
        <end position="181"/>
    </location>
</feature>
<feature type="transmembrane region" description="Helical" evidence="1">
    <location>
        <begin position="34"/>
        <end position="57"/>
    </location>
</feature>
<keyword evidence="1" id="KW-1133">Transmembrane helix</keyword>
<sequence length="217" mass="24323">MREKGDKLIKTIFSVDNAFVRACERVLDLLVLNLLFLLTCLPIVTVGIAKLSLYEVLEALKAQKRLPILASYRAALGRNAKKGFGIGLLEVALTVLCLLDFWIIGQVNPLGAKLFQMLFMAIFFLSTAIFLYVYPLATKTNLLGKELFKTAFILSGLHFPWTFLMIGSLAGLFLILFASVWTLLLGLSLFLLLGMAVLGYGWVWVMEIVFQKHSQHF</sequence>
<feature type="transmembrane region" description="Helical" evidence="1">
    <location>
        <begin position="117"/>
        <end position="137"/>
    </location>
</feature>
<keyword evidence="3" id="KW-1185">Reference proteome</keyword>
<reference evidence="2 3" key="1">
    <citation type="submission" date="2024-06" db="EMBL/GenBank/DDBJ databases">
        <title>Genomic Encyclopedia of Type Strains, Phase IV (KMG-IV): sequencing the most valuable type-strain genomes for metagenomic binning, comparative biology and taxonomic classification.</title>
        <authorList>
            <person name="Goeker M."/>
        </authorList>
    </citation>
    <scope>NUCLEOTIDE SEQUENCE [LARGE SCALE GENOMIC DNA]</scope>
    <source>
        <strain evidence="2 3">DSM 28303</strain>
    </source>
</reference>
<keyword evidence="1" id="KW-0472">Membrane</keyword>
<dbReference type="EMBL" id="JBEPLO010000027">
    <property type="protein sequence ID" value="MET3558929.1"/>
    <property type="molecule type" value="Genomic_DNA"/>
</dbReference>
<feature type="transmembrane region" description="Helical" evidence="1">
    <location>
        <begin position="83"/>
        <end position="105"/>
    </location>
</feature>
<name>A0ABV2FK07_9STRE</name>
<comment type="caution">
    <text evidence="2">The sequence shown here is derived from an EMBL/GenBank/DDBJ whole genome shotgun (WGS) entry which is preliminary data.</text>
</comment>
<gene>
    <name evidence="2" type="ORF">ABID29_002057</name>
</gene>